<name>A0A7S1GEX5_9STRA</name>
<evidence type="ECO:0000256" key="3">
    <source>
        <dbReference type="ARBA" id="ARBA00022837"/>
    </source>
</evidence>
<evidence type="ECO:0000313" key="6">
    <source>
        <dbReference type="EMBL" id="CAD8924521.1"/>
    </source>
</evidence>
<feature type="region of interest" description="Disordered" evidence="4">
    <location>
        <begin position="362"/>
        <end position="397"/>
    </location>
</feature>
<keyword evidence="2" id="KW-0677">Repeat</keyword>
<feature type="domain" description="EF-hand" evidence="5">
    <location>
        <begin position="207"/>
        <end position="242"/>
    </location>
</feature>
<proteinExistence type="predicted"/>
<dbReference type="AlphaFoldDB" id="A0A7S1GEX5"/>
<dbReference type="Pfam" id="PF13499">
    <property type="entry name" value="EF-hand_7"/>
    <property type="match status" value="1"/>
</dbReference>
<sequence length="397" mass="44796">MPPKRIAPKPKRTDTQHAIKPKAKGVSAVKKGGSKKDLKAAGGKGESKGGGDEDDTDLMGEKKKKHKKKKHKHKRKKKVNFLTKQWRKLFPPSDRPEMSKLSSMTADHAMLTNKELAQIKAVFDEVDLDGEGEMDFDEFFELLGEERTPFTDAVFTLLHAKESHVIILDPEKERLRAEETGQPARRVAGALSFDDFLQLCIIYCRYSRDDILMFAFQAFDRDGSGVIDEDEFIELCATVNNMNPTFPGNFKRAMEEFDKNEDGMIDFEEFCSLNRRYPLVLFPAFRLQDALQRESLSEQVWVEVGARNTAEREIDRYKRAHGGKYPVPPLKERVKRAMCGCMMPPDIIKLVKRKQHAIAHGAGEKRSAAAGLGSGANSAAKKKAAKNKAKKKKYYTG</sequence>
<dbReference type="Pfam" id="PF13833">
    <property type="entry name" value="EF-hand_8"/>
    <property type="match status" value="1"/>
</dbReference>
<dbReference type="Gene3D" id="1.10.238.10">
    <property type="entry name" value="EF-hand"/>
    <property type="match status" value="2"/>
</dbReference>
<evidence type="ECO:0000256" key="4">
    <source>
        <dbReference type="SAM" id="MobiDB-lite"/>
    </source>
</evidence>
<dbReference type="GO" id="GO:0005509">
    <property type="term" value="F:calcium ion binding"/>
    <property type="evidence" value="ECO:0007669"/>
    <property type="project" value="InterPro"/>
</dbReference>
<dbReference type="CDD" id="cd00051">
    <property type="entry name" value="EFh"/>
    <property type="match status" value="1"/>
</dbReference>
<feature type="compositionally biased region" description="Low complexity" evidence="4">
    <location>
        <begin position="368"/>
        <end position="379"/>
    </location>
</feature>
<dbReference type="SMART" id="SM00054">
    <property type="entry name" value="EFh"/>
    <property type="match status" value="3"/>
</dbReference>
<organism evidence="6">
    <name type="scientific">Bicosoecida sp. CB-2014</name>
    <dbReference type="NCBI Taxonomy" id="1486930"/>
    <lineage>
        <taxon>Eukaryota</taxon>
        <taxon>Sar</taxon>
        <taxon>Stramenopiles</taxon>
        <taxon>Bigyra</taxon>
        <taxon>Opalozoa</taxon>
        <taxon>Bicosoecida</taxon>
    </lineage>
</organism>
<dbReference type="SUPFAM" id="SSF47473">
    <property type="entry name" value="EF-hand"/>
    <property type="match status" value="1"/>
</dbReference>
<feature type="region of interest" description="Disordered" evidence="4">
    <location>
        <begin position="1"/>
        <end position="77"/>
    </location>
</feature>
<feature type="compositionally biased region" description="Basic residues" evidence="4">
    <location>
        <begin position="62"/>
        <end position="77"/>
    </location>
</feature>
<dbReference type="PROSITE" id="PS00018">
    <property type="entry name" value="EF_HAND_1"/>
    <property type="match status" value="3"/>
</dbReference>
<feature type="compositionally biased region" description="Basic residues" evidence="4">
    <location>
        <begin position="380"/>
        <end position="397"/>
    </location>
</feature>
<accession>A0A7S1GEX5</accession>
<feature type="domain" description="EF-hand" evidence="5">
    <location>
        <begin position="245"/>
        <end position="280"/>
    </location>
</feature>
<dbReference type="EMBL" id="HBFS01026509">
    <property type="protein sequence ID" value="CAD8924521.1"/>
    <property type="molecule type" value="Transcribed_RNA"/>
</dbReference>
<keyword evidence="3" id="KW-0106">Calcium</keyword>
<protein>
    <recommendedName>
        <fullName evidence="5">EF-hand domain-containing protein</fullName>
    </recommendedName>
</protein>
<feature type="domain" description="EF-hand" evidence="5">
    <location>
        <begin position="114"/>
        <end position="149"/>
    </location>
</feature>
<dbReference type="InterPro" id="IPR002048">
    <property type="entry name" value="EF_hand_dom"/>
</dbReference>
<gene>
    <name evidence="6" type="ORF">BSP0115_LOCUS17784</name>
</gene>
<evidence type="ECO:0000256" key="1">
    <source>
        <dbReference type="ARBA" id="ARBA00022723"/>
    </source>
</evidence>
<reference evidence="6" key="1">
    <citation type="submission" date="2021-01" db="EMBL/GenBank/DDBJ databases">
        <authorList>
            <person name="Corre E."/>
            <person name="Pelletier E."/>
            <person name="Niang G."/>
            <person name="Scheremetjew M."/>
            <person name="Finn R."/>
            <person name="Kale V."/>
            <person name="Holt S."/>
            <person name="Cochrane G."/>
            <person name="Meng A."/>
            <person name="Brown T."/>
            <person name="Cohen L."/>
        </authorList>
    </citation>
    <scope>NUCLEOTIDE SEQUENCE</scope>
    <source>
        <strain evidence="6">Ms1</strain>
    </source>
</reference>
<feature type="compositionally biased region" description="Basic residues" evidence="4">
    <location>
        <begin position="1"/>
        <end position="10"/>
    </location>
</feature>
<evidence type="ECO:0000256" key="2">
    <source>
        <dbReference type="ARBA" id="ARBA00022737"/>
    </source>
</evidence>
<dbReference type="PANTHER" id="PTHR45942">
    <property type="entry name" value="PROTEIN PHOSPATASE 3 REGULATORY SUBUNIT B ALPHA ISOFORM TYPE 1"/>
    <property type="match status" value="1"/>
</dbReference>
<dbReference type="InterPro" id="IPR018247">
    <property type="entry name" value="EF_Hand_1_Ca_BS"/>
</dbReference>
<keyword evidence="1" id="KW-0479">Metal-binding</keyword>
<feature type="compositionally biased region" description="Basic and acidic residues" evidence="4">
    <location>
        <begin position="34"/>
        <end position="51"/>
    </location>
</feature>
<evidence type="ECO:0000259" key="5">
    <source>
        <dbReference type="PROSITE" id="PS50222"/>
    </source>
</evidence>
<dbReference type="PROSITE" id="PS50222">
    <property type="entry name" value="EF_HAND_2"/>
    <property type="match status" value="3"/>
</dbReference>
<dbReference type="InterPro" id="IPR011992">
    <property type="entry name" value="EF-hand-dom_pair"/>
</dbReference>